<name>A0AAW5QW87_9HYPH</name>
<evidence type="ECO:0000259" key="7">
    <source>
        <dbReference type="Pfam" id="PF13505"/>
    </source>
</evidence>
<evidence type="ECO:0000256" key="3">
    <source>
        <dbReference type="ARBA" id="ARBA00023136"/>
    </source>
</evidence>
<dbReference type="PANTHER" id="PTHR34001:SF3">
    <property type="entry name" value="BLL7405 PROTEIN"/>
    <property type="match status" value="1"/>
</dbReference>
<dbReference type="Proteomes" id="UP001320898">
    <property type="component" value="Unassembled WGS sequence"/>
</dbReference>
<comment type="subcellular location">
    <subcellularLocation>
        <location evidence="1">Cell outer membrane</location>
    </subcellularLocation>
</comment>
<dbReference type="InterPro" id="IPR006315">
    <property type="entry name" value="OM_autotransptr_brl_dom"/>
</dbReference>
<feature type="chain" id="PRO_5043868289" evidence="6">
    <location>
        <begin position="29"/>
        <end position="222"/>
    </location>
</feature>
<dbReference type="SUPFAM" id="SSF56925">
    <property type="entry name" value="OMPA-like"/>
    <property type="match status" value="1"/>
</dbReference>
<evidence type="ECO:0000313" key="9">
    <source>
        <dbReference type="Proteomes" id="UP001320898"/>
    </source>
</evidence>
<proteinExistence type="inferred from homology"/>
<organism evidence="8 9">
    <name type="scientific">Microbaculum marinisediminis</name>
    <dbReference type="NCBI Taxonomy" id="2931392"/>
    <lineage>
        <taxon>Bacteria</taxon>
        <taxon>Pseudomonadati</taxon>
        <taxon>Pseudomonadota</taxon>
        <taxon>Alphaproteobacteria</taxon>
        <taxon>Hyphomicrobiales</taxon>
        <taxon>Tepidamorphaceae</taxon>
        <taxon>Microbaculum</taxon>
    </lineage>
</organism>
<dbReference type="AlphaFoldDB" id="A0AAW5QW87"/>
<dbReference type="GO" id="GO:0009279">
    <property type="term" value="C:cell outer membrane"/>
    <property type="evidence" value="ECO:0007669"/>
    <property type="project" value="UniProtKB-SubCell"/>
</dbReference>
<comment type="caution">
    <text evidence="8">The sequence shown here is derived from an EMBL/GenBank/DDBJ whole genome shotgun (WGS) entry which is preliminary data.</text>
</comment>
<evidence type="ECO:0000256" key="1">
    <source>
        <dbReference type="ARBA" id="ARBA00004442"/>
    </source>
</evidence>
<keyword evidence="9" id="KW-1185">Reference proteome</keyword>
<gene>
    <name evidence="8" type="ORF">MUB46_08920</name>
</gene>
<feature type="signal peptide" evidence="6">
    <location>
        <begin position="1"/>
        <end position="28"/>
    </location>
</feature>
<comment type="similarity">
    <text evidence="5">Belongs to the Omp25/RopB family.</text>
</comment>
<accession>A0AAW5QW87</accession>
<evidence type="ECO:0000313" key="8">
    <source>
        <dbReference type="EMBL" id="MCT8971973.1"/>
    </source>
</evidence>
<keyword evidence="2 6" id="KW-0732">Signal</keyword>
<dbReference type="EMBL" id="JALIDZ010000003">
    <property type="protein sequence ID" value="MCT8971973.1"/>
    <property type="molecule type" value="Genomic_DNA"/>
</dbReference>
<feature type="domain" description="Outer membrane protein beta-barrel" evidence="7">
    <location>
        <begin position="29"/>
        <end position="221"/>
    </location>
</feature>
<dbReference type="InterPro" id="IPR027385">
    <property type="entry name" value="Beta-barrel_OMP"/>
</dbReference>
<dbReference type="RefSeq" id="WP_261615531.1">
    <property type="nucleotide sequence ID" value="NZ_JALIDZ010000003.1"/>
</dbReference>
<protein>
    <submittedName>
        <fullName evidence="8">Porin family protein</fullName>
    </submittedName>
</protein>
<dbReference type="PANTHER" id="PTHR34001">
    <property type="entry name" value="BLL7405 PROTEIN"/>
    <property type="match status" value="1"/>
</dbReference>
<dbReference type="InterPro" id="IPR051692">
    <property type="entry name" value="OMP-like"/>
</dbReference>
<reference evidence="8 9" key="1">
    <citation type="submission" date="2022-04" db="EMBL/GenBank/DDBJ databases">
        <authorList>
            <person name="Ye Y.-Q."/>
            <person name="Du Z.-J."/>
        </authorList>
    </citation>
    <scope>NUCLEOTIDE SEQUENCE [LARGE SCALE GENOMIC DNA]</scope>
    <source>
        <strain evidence="8 9">A6E488</strain>
    </source>
</reference>
<dbReference type="Gene3D" id="2.40.160.20">
    <property type="match status" value="1"/>
</dbReference>
<dbReference type="NCBIfam" id="TIGR01414">
    <property type="entry name" value="autotrans_barl"/>
    <property type="match status" value="1"/>
</dbReference>
<dbReference type="InterPro" id="IPR011250">
    <property type="entry name" value="OMP/PagP_B-barrel"/>
</dbReference>
<sequence>MPSRAIVSALFVAAQAVAAVGATSYAQASDDMLFTPAAPVVYDWSGVYAGLSAGVSWDEFDALIGTPPVRTTFDPSGFAAGAFTGVNFQNGPFVYGVEADINFKLGDDTGVIAGVPFTADSDWFATLRGRAGYAVDRYMFYGTGGLAVGDVSLSAPAASFSDTKVGWTIGAGIEAAITDNFTVRGEYLYTDLGKASGTLGGTPFSTEFDSHTVRAGVTYKFK</sequence>
<dbReference type="Pfam" id="PF13505">
    <property type="entry name" value="OMP_b-brl"/>
    <property type="match status" value="1"/>
</dbReference>
<evidence type="ECO:0000256" key="2">
    <source>
        <dbReference type="ARBA" id="ARBA00022729"/>
    </source>
</evidence>
<keyword evidence="3" id="KW-0472">Membrane</keyword>
<evidence type="ECO:0000256" key="5">
    <source>
        <dbReference type="ARBA" id="ARBA00038306"/>
    </source>
</evidence>
<keyword evidence="4" id="KW-0998">Cell outer membrane</keyword>
<evidence type="ECO:0000256" key="4">
    <source>
        <dbReference type="ARBA" id="ARBA00023237"/>
    </source>
</evidence>
<evidence type="ECO:0000256" key="6">
    <source>
        <dbReference type="SAM" id="SignalP"/>
    </source>
</evidence>